<dbReference type="EMBL" id="AP009493">
    <property type="protein sequence ID" value="BAG20114.1"/>
    <property type="molecule type" value="Genomic_DNA"/>
</dbReference>
<dbReference type="KEGG" id="sgr:SGR_3285"/>
<proteinExistence type="predicted"/>
<dbReference type="InterPro" id="IPR036388">
    <property type="entry name" value="WH-like_DNA-bd_sf"/>
</dbReference>
<protein>
    <submittedName>
        <fullName evidence="2">LuxR-family transcriptional regulator</fullName>
    </submittedName>
</protein>
<dbReference type="HOGENOM" id="CLU_077128_0_0_11"/>
<dbReference type="GO" id="GO:0006355">
    <property type="term" value="P:regulation of DNA-templated transcription"/>
    <property type="evidence" value="ECO:0007669"/>
    <property type="project" value="InterPro"/>
</dbReference>
<feature type="domain" description="HTH luxR-type" evidence="1">
    <location>
        <begin position="186"/>
        <end position="248"/>
    </location>
</feature>
<evidence type="ECO:0000313" key="3">
    <source>
        <dbReference type="Proteomes" id="UP000001685"/>
    </source>
</evidence>
<sequence>MSDALLEHRSGERAATADHSASLEQTLLQVSALIDSTVLLHRQRSMSPQPVARTGGVPIGDALEALIGRTRHTVCVALAETGEFADAVVRSLSCIPARAAVRILCTADATDASLARLDQLADRRVEVQVSESELRETLVVDGVAALVRGVEGTKGQTAIVNDPAAVRALELLFAGAWSRGRRLADHLRLSPRLRTELAHRILERLRAGNTDETAARELQVSLRTYRRYVAEIMRELDAHSRFQAGVRAVEVGLLTE</sequence>
<name>B1VL86_STRGG</name>
<reference evidence="3" key="1">
    <citation type="journal article" date="2008" name="J. Bacteriol.">
        <title>Genome sequence of the streptomycin-producing microorganism Streptomyces griseus IFO 13350.</title>
        <authorList>
            <person name="Ohnishi Y."/>
            <person name="Ishikawa J."/>
            <person name="Hara H."/>
            <person name="Suzuki H."/>
            <person name="Ikenoya M."/>
            <person name="Ikeda H."/>
            <person name="Yamashita A."/>
            <person name="Hattori M."/>
            <person name="Horinouchi S."/>
        </authorList>
    </citation>
    <scope>NUCLEOTIDE SEQUENCE [LARGE SCALE GENOMIC DNA]</scope>
    <source>
        <strain evidence="3">JCM 4626 / NBRC 13350</strain>
    </source>
</reference>
<dbReference type="InterPro" id="IPR000792">
    <property type="entry name" value="Tscrpt_reg_LuxR_C"/>
</dbReference>
<dbReference type="AlphaFoldDB" id="B1VL86"/>
<evidence type="ECO:0000259" key="1">
    <source>
        <dbReference type="SMART" id="SM00421"/>
    </source>
</evidence>
<dbReference type="eggNOG" id="COG2197">
    <property type="taxonomic scope" value="Bacteria"/>
</dbReference>
<dbReference type="Gene3D" id="1.10.10.10">
    <property type="entry name" value="Winged helix-like DNA-binding domain superfamily/Winged helix DNA-binding domain"/>
    <property type="match status" value="1"/>
</dbReference>
<dbReference type="SMART" id="SM00421">
    <property type="entry name" value="HTH_LUXR"/>
    <property type="match status" value="1"/>
</dbReference>
<organism evidence="2 3">
    <name type="scientific">Streptomyces griseus subsp. griseus (strain JCM 4626 / CBS 651.72 / NBRC 13350 / KCC S-0626 / ISP 5235)</name>
    <dbReference type="NCBI Taxonomy" id="455632"/>
    <lineage>
        <taxon>Bacteria</taxon>
        <taxon>Bacillati</taxon>
        <taxon>Actinomycetota</taxon>
        <taxon>Actinomycetes</taxon>
        <taxon>Kitasatosporales</taxon>
        <taxon>Streptomycetaceae</taxon>
        <taxon>Streptomyces</taxon>
    </lineage>
</organism>
<dbReference type="Proteomes" id="UP000001685">
    <property type="component" value="Chromosome"/>
</dbReference>
<dbReference type="SUPFAM" id="SSF46894">
    <property type="entry name" value="C-terminal effector domain of the bipartite response regulators"/>
    <property type="match status" value="1"/>
</dbReference>
<accession>B1VL86</accession>
<dbReference type="InterPro" id="IPR016032">
    <property type="entry name" value="Sig_transdc_resp-reg_C-effctor"/>
</dbReference>
<gene>
    <name evidence="2" type="ordered locus">SGR_3285</name>
</gene>
<evidence type="ECO:0000313" key="2">
    <source>
        <dbReference type="EMBL" id="BAG20114.1"/>
    </source>
</evidence>
<dbReference type="GO" id="GO:0003677">
    <property type="term" value="F:DNA binding"/>
    <property type="evidence" value="ECO:0007669"/>
    <property type="project" value="InterPro"/>
</dbReference>
<dbReference type="PATRIC" id="fig|455632.4.peg.3362"/>